<evidence type="ECO:0000256" key="1">
    <source>
        <dbReference type="SAM" id="MobiDB-lite"/>
    </source>
</evidence>
<dbReference type="Proteomes" id="UP000604475">
    <property type="component" value="Unassembled WGS sequence"/>
</dbReference>
<comment type="caution">
    <text evidence="3">The sequence shown here is derived from an EMBL/GenBank/DDBJ whole genome shotgun (WGS) entry which is preliminary data.</text>
</comment>
<reference evidence="3" key="1">
    <citation type="submission" date="2020-12" db="EMBL/GenBank/DDBJ databases">
        <title>Genomic characterization of non-nitrogen-fixing Frankia strains.</title>
        <authorList>
            <person name="Carlos-Shanley C."/>
            <person name="Guerra T."/>
            <person name="Hahn D."/>
        </authorList>
    </citation>
    <scope>NUCLEOTIDE SEQUENCE</scope>
    <source>
        <strain evidence="3">CN6</strain>
    </source>
</reference>
<dbReference type="RefSeq" id="WP_203006438.1">
    <property type="nucleotide sequence ID" value="NZ_JADWYU010000249.1"/>
</dbReference>
<name>A0A937RDU9_9ACTN</name>
<sequence length="261" mass="27334">MTGDELEVELVADGGPSADELRGLRRWLLDEPELRGRVSLREAPPLPGELGGRLDAVVVALRGSERSVAALDRGVRGWLAARAARQPAGREQGQFRLVARTAFGEFDLRTDAAGLADPAVRDLIATLTSRVKDPATGTTRVDAEGRVGTEGRVGAEHRVGTGAVPGEDGGPPSPVGSGLTAEEVTELAAVFGRPLDAVLLLRRAGLRPESFKAFDGMTAVAYWTEVGAELGFGRVEGGRHKLLAAAAAEYPGNPVFGRSPS</sequence>
<keyword evidence="4" id="KW-1185">Reference proteome</keyword>
<evidence type="ECO:0000259" key="2">
    <source>
        <dbReference type="Pfam" id="PF19955"/>
    </source>
</evidence>
<dbReference type="AlphaFoldDB" id="A0A937RDU9"/>
<gene>
    <name evidence="3" type="ORF">I7412_13390</name>
</gene>
<organism evidence="3 4">
    <name type="scientific">Frankia nepalensis</name>
    <dbReference type="NCBI Taxonomy" id="1836974"/>
    <lineage>
        <taxon>Bacteria</taxon>
        <taxon>Bacillati</taxon>
        <taxon>Actinomycetota</taxon>
        <taxon>Actinomycetes</taxon>
        <taxon>Frankiales</taxon>
        <taxon>Frankiaceae</taxon>
        <taxon>Frankia</taxon>
    </lineage>
</organism>
<proteinExistence type="predicted"/>
<dbReference type="Pfam" id="PF19955">
    <property type="entry name" value="EAD1"/>
    <property type="match status" value="1"/>
</dbReference>
<evidence type="ECO:0000313" key="3">
    <source>
        <dbReference type="EMBL" id="MBL7628122.1"/>
    </source>
</evidence>
<accession>A0A937RDU9</accession>
<protein>
    <recommendedName>
        <fullName evidence="2">Effector-associated domain-containing protein</fullName>
    </recommendedName>
</protein>
<evidence type="ECO:0000313" key="4">
    <source>
        <dbReference type="Proteomes" id="UP000604475"/>
    </source>
</evidence>
<dbReference type="InterPro" id="IPR045430">
    <property type="entry name" value="EAD1"/>
</dbReference>
<dbReference type="InterPro" id="IPR045428">
    <property type="entry name" value="EACC1"/>
</dbReference>
<feature type="domain" description="Effector-associated" evidence="2">
    <location>
        <begin position="179"/>
        <end position="257"/>
    </location>
</feature>
<feature type="region of interest" description="Disordered" evidence="1">
    <location>
        <begin position="159"/>
        <end position="178"/>
    </location>
</feature>
<dbReference type="EMBL" id="JAEACQ010000172">
    <property type="protein sequence ID" value="MBL7628122.1"/>
    <property type="molecule type" value="Genomic_DNA"/>
</dbReference>
<dbReference type="Pfam" id="PF19953">
    <property type="entry name" value="EACC1"/>
    <property type="match status" value="1"/>
</dbReference>